<protein>
    <submittedName>
        <fullName evidence="1">Uncharacterized protein</fullName>
    </submittedName>
</protein>
<dbReference type="EMBL" id="PHWZ01000179">
    <property type="protein sequence ID" value="TEY60638.1"/>
    <property type="molecule type" value="Genomic_DNA"/>
</dbReference>
<name>A0A4Y8D0L5_9HELO</name>
<organism evidence="1 2">
    <name type="scientific">Botryotinia calthae</name>
    <dbReference type="NCBI Taxonomy" id="38488"/>
    <lineage>
        <taxon>Eukaryota</taxon>
        <taxon>Fungi</taxon>
        <taxon>Dikarya</taxon>
        <taxon>Ascomycota</taxon>
        <taxon>Pezizomycotina</taxon>
        <taxon>Leotiomycetes</taxon>
        <taxon>Helotiales</taxon>
        <taxon>Sclerotiniaceae</taxon>
        <taxon>Botryotinia</taxon>
    </lineage>
</organism>
<reference evidence="1 2" key="1">
    <citation type="submission" date="2017-11" db="EMBL/GenBank/DDBJ databases">
        <title>Comparative genomics of Botrytis spp.</title>
        <authorList>
            <person name="Valero-Jimenez C.A."/>
            <person name="Tapia P."/>
            <person name="Veloso J."/>
            <person name="Silva-Moreno E."/>
            <person name="Staats M."/>
            <person name="Valdes J.H."/>
            <person name="Van Kan J.A.L."/>
        </authorList>
    </citation>
    <scope>NUCLEOTIDE SEQUENCE [LARGE SCALE GENOMIC DNA]</scope>
    <source>
        <strain evidence="1 2">MUCL2830</strain>
    </source>
</reference>
<dbReference type="OrthoDB" id="3540360at2759"/>
<dbReference type="Proteomes" id="UP000297299">
    <property type="component" value="Unassembled WGS sequence"/>
</dbReference>
<dbReference type="STRING" id="38488.A0A4Y8D0L5"/>
<sequence>MVFVPPPLITHDRDFRATKDSINDLRDRVGHPTSCGQQTRSLKFFAANQPPKVESQQKRLKVKAEYSSDLSPLTIKLVKSVYLLQRAIEPRQFSRVQPSYLTRYSGTSHDRTFYHRAVKTYVSNLERDILERMRNVASSMIAETISTDRFKEICRSDNSRQDIELFFAQSATNDQLHYVYSKLWTAVDFGFVKNNNLRLNALEEQVRKGVRQMIKWDFGFAAADYFNLCIQRIGIPVYFSDDEDSNDETLDSHTWVAEENDRSGYNDAAQHDDDQARLDFRYGWKQLTNNWNMATYSHSQLARVSKDAVRLPLTEIFDAGRVRELGEERALFSKRQNHSGYSEIIQFVDCCTFK</sequence>
<gene>
    <name evidence="1" type="ORF">BOTCAL_0179g00230</name>
</gene>
<evidence type="ECO:0000313" key="2">
    <source>
        <dbReference type="Proteomes" id="UP000297299"/>
    </source>
</evidence>
<proteinExistence type="predicted"/>
<dbReference type="AlphaFoldDB" id="A0A4Y8D0L5"/>
<accession>A0A4Y8D0L5</accession>
<keyword evidence="2" id="KW-1185">Reference proteome</keyword>
<evidence type="ECO:0000313" key="1">
    <source>
        <dbReference type="EMBL" id="TEY60638.1"/>
    </source>
</evidence>
<comment type="caution">
    <text evidence="1">The sequence shown here is derived from an EMBL/GenBank/DDBJ whole genome shotgun (WGS) entry which is preliminary data.</text>
</comment>